<sequence length="266" mass="30467">MMRLGCVTIVLSYHGNSINWSDRAAQSMENSSLFTQVVQSLEQNEDSARIKKLAFYVAKQFWARDQNQLNSISLLDLIQDLLIKYSDIESLKKNVYRMAQTLNKPEQYLSVASTIIGEAEILYNFQSDKLQESRISSDSDLITVPLVPAIRQEAVVIPDSPPPASVQIKKKIEPFEIRHKIMLQINPLQAKILLFSATEHQFDWTQQDWAALRSTELYELIRNITYTCQSFEALVDTLDITARKLDKPHEYLAIANIISQALKPMF</sequence>
<accession>A0AB37UEQ1</accession>
<dbReference type="AlphaFoldDB" id="A0AB37UEQ1"/>
<name>A0AB37UEQ1_9CYAN</name>
<evidence type="ECO:0000313" key="2">
    <source>
        <dbReference type="Proteomes" id="UP000282574"/>
    </source>
</evidence>
<proteinExistence type="predicted"/>
<evidence type="ECO:0000313" key="1">
    <source>
        <dbReference type="EMBL" id="RUT08008.1"/>
    </source>
</evidence>
<dbReference type="RefSeq" id="WP_106167534.1">
    <property type="nucleotide sequence ID" value="NZ_JAVKZF010000002.1"/>
</dbReference>
<protein>
    <submittedName>
        <fullName evidence="1">Uncharacterized protein</fullName>
    </submittedName>
</protein>
<organism evidence="1 2">
    <name type="scientific">Chroococcidiopsis cubana SAG 39.79</name>
    <dbReference type="NCBI Taxonomy" id="388085"/>
    <lineage>
        <taxon>Bacteria</taxon>
        <taxon>Bacillati</taxon>
        <taxon>Cyanobacteriota</taxon>
        <taxon>Cyanophyceae</taxon>
        <taxon>Chroococcidiopsidales</taxon>
        <taxon>Chroococcidiopsidaceae</taxon>
        <taxon>Chroococcidiopsis</taxon>
    </lineage>
</organism>
<dbReference type="EMBL" id="RSCK01000057">
    <property type="protein sequence ID" value="RUT08008.1"/>
    <property type="molecule type" value="Genomic_DNA"/>
</dbReference>
<comment type="caution">
    <text evidence="1">The sequence shown here is derived from an EMBL/GenBank/DDBJ whole genome shotgun (WGS) entry which is preliminary data.</text>
</comment>
<dbReference type="Proteomes" id="UP000282574">
    <property type="component" value="Unassembled WGS sequence"/>
</dbReference>
<gene>
    <name evidence="1" type="ORF">DSM107010_48800</name>
</gene>
<reference evidence="1 2" key="1">
    <citation type="journal article" date="2019" name="Genome Biol. Evol.">
        <title>Day and night: Metabolic profiles and evolutionary relationships of six axenic non-marine cyanobacteria.</title>
        <authorList>
            <person name="Will S.E."/>
            <person name="Henke P."/>
            <person name="Boedeker C."/>
            <person name="Huang S."/>
            <person name="Brinkmann H."/>
            <person name="Rohde M."/>
            <person name="Jarek M."/>
            <person name="Friedl T."/>
            <person name="Seufert S."/>
            <person name="Schumacher M."/>
            <person name="Overmann J."/>
            <person name="Neumann-Schaal M."/>
            <person name="Petersen J."/>
        </authorList>
    </citation>
    <scope>NUCLEOTIDE SEQUENCE [LARGE SCALE GENOMIC DNA]</scope>
    <source>
        <strain evidence="1 2">SAG 39.79</strain>
    </source>
</reference>
<keyword evidence="2" id="KW-1185">Reference proteome</keyword>